<dbReference type="RefSeq" id="WP_209636799.1">
    <property type="nucleotide sequence ID" value="NZ_JAGINW010000001.1"/>
</dbReference>
<evidence type="ECO:0000256" key="8">
    <source>
        <dbReference type="SAM" id="Phobius"/>
    </source>
</evidence>
<name>A0ABS4TBF2_9PSEU</name>
<keyword evidence="8" id="KW-0472">Membrane</keyword>
<feature type="transmembrane region" description="Helical" evidence="8">
    <location>
        <begin position="37"/>
        <end position="56"/>
    </location>
</feature>
<evidence type="ECO:0000256" key="3">
    <source>
        <dbReference type="ARBA" id="ARBA00022679"/>
    </source>
</evidence>
<feature type="domain" description="AlgX/AlgJ SGNH hydrolase-like" evidence="9">
    <location>
        <begin position="154"/>
        <end position="392"/>
    </location>
</feature>
<gene>
    <name evidence="10" type="ORF">JOF56_002134</name>
</gene>
<keyword evidence="11" id="KW-1185">Reference proteome</keyword>
<dbReference type="InterPro" id="IPR031811">
    <property type="entry name" value="ALGX/ALGJ_SGNH-like"/>
</dbReference>
<evidence type="ECO:0000313" key="11">
    <source>
        <dbReference type="Proteomes" id="UP001519332"/>
    </source>
</evidence>
<evidence type="ECO:0000256" key="2">
    <source>
        <dbReference type="ARBA" id="ARBA00005182"/>
    </source>
</evidence>
<feature type="region of interest" description="Disordered" evidence="7">
    <location>
        <begin position="109"/>
        <end position="149"/>
    </location>
</feature>
<evidence type="ECO:0000313" key="10">
    <source>
        <dbReference type="EMBL" id="MBP2321749.1"/>
    </source>
</evidence>
<evidence type="ECO:0000256" key="6">
    <source>
        <dbReference type="ARBA" id="ARBA00022841"/>
    </source>
</evidence>
<sequence>MDVREQPARSLPPVHEAWLPREHSLHRPRHGKRQTTALVSAAVFFCVPLLLLVVGVRPEAIENRRPAGFPSPGDGWGFFTGLNPWATDNLPLRDVAIHAHGDISEGLFGEVPNFDGPQQPAAGPVAPPPPTLELPPDSRTPNGSDLGTDGFPTVIQGRDNWMYFGFDTKGKCQPSQTMNDIVANVARLKAAVEASGRTFVLAVAPDKTTMVPEHLPGSYAGKACSAAPRTTFWRRAIIELNIVDLRVPLNQQADRIREPVYFPQDSHWTFAGGLTMTKEIAERVQPGVSLPWRTKKGSEWNSQADLPRLIGRTAASKTNRYELAPDGGSDRTDYVASDFQTPLVFRTNTGIGKIGTKTAMIGDSFTQFASPFFGAVFSDISITHVGQFAKDAKPVADRLADAQVVIFEIVERNLAAGASPISDPRIVDLIASTMAARPMR</sequence>
<comment type="caution">
    <text evidence="10">The sequence shown here is derived from an EMBL/GenBank/DDBJ whole genome shotgun (WGS) entry which is preliminary data.</text>
</comment>
<dbReference type="Proteomes" id="UP001519332">
    <property type="component" value="Unassembled WGS sequence"/>
</dbReference>
<keyword evidence="4" id="KW-0732">Signal</keyword>
<comment type="pathway">
    <text evidence="2">Glycan biosynthesis; alginate biosynthesis.</text>
</comment>
<accession>A0ABS4TBF2</accession>
<keyword evidence="8" id="KW-1133">Transmembrane helix</keyword>
<keyword evidence="3" id="KW-0808">Transferase</keyword>
<keyword evidence="6" id="KW-0016">Alginate biosynthesis</keyword>
<evidence type="ECO:0000256" key="4">
    <source>
        <dbReference type="ARBA" id="ARBA00022729"/>
    </source>
</evidence>
<dbReference type="EMBL" id="JAGINW010000001">
    <property type="protein sequence ID" value="MBP2321749.1"/>
    <property type="molecule type" value="Genomic_DNA"/>
</dbReference>
<organism evidence="10 11">
    <name type="scientific">Kibdelosporangium banguiense</name>
    <dbReference type="NCBI Taxonomy" id="1365924"/>
    <lineage>
        <taxon>Bacteria</taxon>
        <taxon>Bacillati</taxon>
        <taxon>Actinomycetota</taxon>
        <taxon>Actinomycetes</taxon>
        <taxon>Pseudonocardiales</taxon>
        <taxon>Pseudonocardiaceae</taxon>
        <taxon>Kibdelosporangium</taxon>
    </lineage>
</organism>
<evidence type="ECO:0000256" key="7">
    <source>
        <dbReference type="SAM" id="MobiDB-lite"/>
    </source>
</evidence>
<keyword evidence="8" id="KW-0812">Transmembrane</keyword>
<reference evidence="10 11" key="1">
    <citation type="submission" date="2021-03" db="EMBL/GenBank/DDBJ databases">
        <title>Sequencing the genomes of 1000 actinobacteria strains.</title>
        <authorList>
            <person name="Klenk H.-P."/>
        </authorList>
    </citation>
    <scope>NUCLEOTIDE SEQUENCE [LARGE SCALE GENOMIC DNA]</scope>
    <source>
        <strain evidence="10 11">DSM 46670</strain>
    </source>
</reference>
<keyword evidence="5" id="KW-0574">Periplasm</keyword>
<evidence type="ECO:0000259" key="9">
    <source>
        <dbReference type="Pfam" id="PF16822"/>
    </source>
</evidence>
<proteinExistence type="predicted"/>
<comment type="subcellular location">
    <subcellularLocation>
        <location evidence="1">Periplasm</location>
    </subcellularLocation>
</comment>
<evidence type="ECO:0000256" key="1">
    <source>
        <dbReference type="ARBA" id="ARBA00004418"/>
    </source>
</evidence>
<protein>
    <recommendedName>
        <fullName evidence="9">AlgX/AlgJ SGNH hydrolase-like domain-containing protein</fullName>
    </recommendedName>
</protein>
<dbReference type="Pfam" id="PF16822">
    <property type="entry name" value="ALGX"/>
    <property type="match status" value="1"/>
</dbReference>
<evidence type="ECO:0000256" key="5">
    <source>
        <dbReference type="ARBA" id="ARBA00022764"/>
    </source>
</evidence>